<accession>A0A3A9ZFW6</accession>
<dbReference type="AlphaFoldDB" id="A0A3A9ZFW6"/>
<keyword evidence="3" id="KW-1185">Reference proteome</keyword>
<comment type="caution">
    <text evidence="2">The sequence shown here is derived from an EMBL/GenBank/DDBJ whole genome shotgun (WGS) entry which is preliminary data.</text>
</comment>
<protein>
    <submittedName>
        <fullName evidence="2">Flp family type IVb pilin</fullName>
    </submittedName>
</protein>
<evidence type="ECO:0000256" key="1">
    <source>
        <dbReference type="SAM" id="Phobius"/>
    </source>
</evidence>
<keyword evidence="1" id="KW-0472">Membrane</keyword>
<keyword evidence="1" id="KW-0812">Transmembrane</keyword>
<reference evidence="2 3" key="1">
    <citation type="journal article" date="2004" name="Syst. Appl. Microbiol.">
        <title>Cryptoendolithic actinomycetes from antarctic sandstone rock samples: Micromonospora endolithica sp. nov. and two isolates related to Micromonospora coerulea Jensen 1932.</title>
        <authorList>
            <person name="Hirsch P."/>
            <person name="Mevs U."/>
            <person name="Kroppenstedt R.M."/>
            <person name="Schumann P."/>
            <person name="Stackebrandt E."/>
        </authorList>
    </citation>
    <scope>NUCLEOTIDE SEQUENCE [LARGE SCALE GENOMIC DNA]</scope>
    <source>
        <strain evidence="2 3">JCM 12677</strain>
    </source>
</reference>
<sequence length="63" mass="6629">MLEFIHRVMAWHESRDRGASAVEYALILGVIVAIAAAAFAVIGGRINVLLFNACRAIGGGDAC</sequence>
<gene>
    <name evidence="2" type="ORF">D7223_15025</name>
</gene>
<evidence type="ECO:0000313" key="3">
    <source>
        <dbReference type="Proteomes" id="UP000281726"/>
    </source>
</evidence>
<organism evidence="2 3">
    <name type="scientific">Micromonospora endolithica</name>
    <dbReference type="NCBI Taxonomy" id="230091"/>
    <lineage>
        <taxon>Bacteria</taxon>
        <taxon>Bacillati</taxon>
        <taxon>Actinomycetota</taxon>
        <taxon>Actinomycetes</taxon>
        <taxon>Micromonosporales</taxon>
        <taxon>Micromonosporaceae</taxon>
        <taxon>Micromonospora</taxon>
    </lineage>
</organism>
<dbReference type="RefSeq" id="WP_120729020.1">
    <property type="nucleotide sequence ID" value="NZ_RBAK01000005.1"/>
</dbReference>
<dbReference type="EMBL" id="RBAK01000005">
    <property type="protein sequence ID" value="RKN46237.1"/>
    <property type="molecule type" value="Genomic_DNA"/>
</dbReference>
<evidence type="ECO:0000313" key="2">
    <source>
        <dbReference type="EMBL" id="RKN46237.1"/>
    </source>
</evidence>
<keyword evidence="1" id="KW-1133">Transmembrane helix</keyword>
<dbReference type="Proteomes" id="UP000281726">
    <property type="component" value="Unassembled WGS sequence"/>
</dbReference>
<name>A0A3A9ZFW6_9ACTN</name>
<feature type="transmembrane region" description="Helical" evidence="1">
    <location>
        <begin position="21"/>
        <end position="42"/>
    </location>
</feature>
<proteinExistence type="predicted"/>